<reference evidence="11" key="1">
    <citation type="submission" date="2012-09" db="EMBL/GenBank/DDBJ databases">
        <authorList>
            <person name="Weinstock G."/>
            <person name="Sodergren E."/>
            <person name="Clifton S."/>
            <person name="Fulton L."/>
            <person name="Fulton B."/>
            <person name="Courtney L."/>
            <person name="Fronick C."/>
            <person name="Harrison M."/>
            <person name="Strong C."/>
            <person name="Farmer C."/>
            <person name="Delehaunty K."/>
            <person name="Markovic C."/>
            <person name="Hall O."/>
            <person name="Minx P."/>
            <person name="Tomlinson C."/>
            <person name="Mitreva M."/>
            <person name="Nelson J."/>
            <person name="Hou S."/>
            <person name="Wollam A."/>
            <person name="Pepin K.H."/>
            <person name="Johnson M."/>
            <person name="Bhonagiri V."/>
            <person name="Nash W.E."/>
            <person name="Suruliraj S."/>
            <person name="Warren W."/>
            <person name="Chinwalla A."/>
            <person name="Mardis E.R."/>
            <person name="Wilson R.K."/>
        </authorList>
    </citation>
    <scope>NUCLEOTIDE SEQUENCE [LARGE SCALE GENOMIC DNA]</scope>
    <source>
        <strain evidence="11">OS1</strain>
    </source>
</reference>
<dbReference type="Gene3D" id="3.40.50.300">
    <property type="entry name" value="P-loop containing nucleotide triphosphate hydrolases"/>
    <property type="match status" value="1"/>
</dbReference>
<dbReference type="InterPro" id="IPR003136">
    <property type="entry name" value="Cytidylate_kin"/>
</dbReference>
<dbReference type="InterPro" id="IPR027417">
    <property type="entry name" value="P-loop_NTPase"/>
</dbReference>
<keyword evidence="2 8" id="KW-0808">Transferase</keyword>
<accession>A0A0T5XCZ3</accession>
<dbReference type="OrthoDB" id="9807434at2"/>
<sequence length="230" mass="25787">MKSGKTIIITIDGPAGSGKSSVARRVAEELGFAYLDSGAIYRAVSFYLSQKCISSNDVAKIEVELEKLTIQIDDQQRIFVNGADVTGEIRSPKVDEIVSFYSSLPVVRRRLLSIQRELGDRQNLIAEGRDMGTVVFPNADLKIFLKANARTRAARRWKELAERGVEISYDDVYYQIIQRDELDSKRKLSPLLPAEDAIILDTSDLTLEEVVEAVKKLIKECVLKVKECDC</sequence>
<dbReference type="InterPro" id="IPR011994">
    <property type="entry name" value="Cytidylate_kinase_dom"/>
</dbReference>
<evidence type="ECO:0000256" key="1">
    <source>
        <dbReference type="ARBA" id="ARBA00009427"/>
    </source>
</evidence>
<dbReference type="EC" id="2.7.4.25" evidence="8"/>
<comment type="caution">
    <text evidence="10">The sequence shown here is derived from an EMBL/GenBank/DDBJ whole genome shotgun (WGS) entry which is preliminary data.</text>
</comment>
<protein>
    <recommendedName>
        <fullName evidence="8">Cytidylate kinase</fullName>
        <shortName evidence="8">CK</shortName>
        <ecNumber evidence="8">2.7.4.25</ecNumber>
    </recommendedName>
    <alternativeName>
        <fullName evidence="8">Cytidine monophosphate kinase</fullName>
        <shortName evidence="8">CMP kinase</shortName>
    </alternativeName>
</protein>
<keyword evidence="8" id="KW-0963">Cytoplasm</keyword>
<evidence type="ECO:0000313" key="10">
    <source>
        <dbReference type="EMBL" id="KRT36235.1"/>
    </source>
</evidence>
<proteinExistence type="inferred from homology"/>
<name>A0A0T5XCZ3_9BACT</name>
<comment type="subcellular location">
    <subcellularLocation>
        <location evidence="8">Cytoplasm</location>
    </subcellularLocation>
</comment>
<keyword evidence="4 8" id="KW-0418">Kinase</keyword>
<organism evidence="10 11">
    <name type="scientific">Acetomicrobium hydrogeniformans ATCC BAA-1850</name>
    <dbReference type="NCBI Taxonomy" id="592015"/>
    <lineage>
        <taxon>Bacteria</taxon>
        <taxon>Thermotogati</taxon>
        <taxon>Synergistota</taxon>
        <taxon>Synergistia</taxon>
        <taxon>Synergistales</taxon>
        <taxon>Acetomicrobiaceae</taxon>
        <taxon>Acetomicrobium</taxon>
    </lineage>
</organism>
<dbReference type="PANTHER" id="PTHR21299:SF2">
    <property type="entry name" value="CYTIDYLATE KINASE"/>
    <property type="match status" value="1"/>
</dbReference>
<evidence type="ECO:0000256" key="3">
    <source>
        <dbReference type="ARBA" id="ARBA00022741"/>
    </source>
</evidence>
<evidence type="ECO:0000256" key="7">
    <source>
        <dbReference type="ARBA" id="ARBA00048478"/>
    </source>
</evidence>
<comment type="catalytic activity">
    <reaction evidence="6 8">
        <text>dCMP + ATP = dCDP + ADP</text>
        <dbReference type="Rhea" id="RHEA:25094"/>
        <dbReference type="ChEBI" id="CHEBI:30616"/>
        <dbReference type="ChEBI" id="CHEBI:57566"/>
        <dbReference type="ChEBI" id="CHEBI:58593"/>
        <dbReference type="ChEBI" id="CHEBI:456216"/>
        <dbReference type="EC" id="2.7.4.25"/>
    </reaction>
</comment>
<evidence type="ECO:0000313" key="11">
    <source>
        <dbReference type="Proteomes" id="UP000005273"/>
    </source>
</evidence>
<evidence type="ECO:0000259" key="9">
    <source>
        <dbReference type="Pfam" id="PF02224"/>
    </source>
</evidence>
<dbReference type="EMBL" id="ACJX03000001">
    <property type="protein sequence ID" value="KRT36235.1"/>
    <property type="molecule type" value="Genomic_DNA"/>
</dbReference>
<keyword evidence="11" id="KW-1185">Reference proteome</keyword>
<dbReference type="GO" id="GO:0006220">
    <property type="term" value="P:pyrimidine nucleotide metabolic process"/>
    <property type="evidence" value="ECO:0007669"/>
    <property type="project" value="UniProtKB-UniRule"/>
</dbReference>
<dbReference type="PANTHER" id="PTHR21299">
    <property type="entry name" value="CYTIDYLATE KINASE/PANTOATE-BETA-ALANINE LIGASE"/>
    <property type="match status" value="1"/>
</dbReference>
<dbReference type="NCBIfam" id="TIGR00017">
    <property type="entry name" value="cmk"/>
    <property type="match status" value="1"/>
</dbReference>
<dbReference type="GO" id="GO:0015949">
    <property type="term" value="P:nucleobase-containing small molecule interconversion"/>
    <property type="evidence" value="ECO:0007669"/>
    <property type="project" value="TreeGrafter"/>
</dbReference>
<evidence type="ECO:0000256" key="4">
    <source>
        <dbReference type="ARBA" id="ARBA00022777"/>
    </source>
</evidence>
<dbReference type="STRING" id="592015.HMPREF1705_03504"/>
<evidence type="ECO:0000256" key="8">
    <source>
        <dbReference type="HAMAP-Rule" id="MF_00238"/>
    </source>
</evidence>
<feature type="domain" description="Cytidylate kinase" evidence="9">
    <location>
        <begin position="9"/>
        <end position="219"/>
    </location>
</feature>
<dbReference type="CDD" id="cd02020">
    <property type="entry name" value="CMPK"/>
    <property type="match status" value="1"/>
</dbReference>
<comment type="catalytic activity">
    <reaction evidence="7 8">
        <text>CMP + ATP = CDP + ADP</text>
        <dbReference type="Rhea" id="RHEA:11600"/>
        <dbReference type="ChEBI" id="CHEBI:30616"/>
        <dbReference type="ChEBI" id="CHEBI:58069"/>
        <dbReference type="ChEBI" id="CHEBI:60377"/>
        <dbReference type="ChEBI" id="CHEBI:456216"/>
        <dbReference type="EC" id="2.7.4.25"/>
    </reaction>
</comment>
<keyword evidence="3 8" id="KW-0547">Nucleotide-binding</keyword>
<dbReference type="RefSeq" id="WP_009201073.1">
    <property type="nucleotide sequence ID" value="NZ_ACJX03000001.1"/>
</dbReference>
<dbReference type="eggNOG" id="COG0283">
    <property type="taxonomic scope" value="Bacteria"/>
</dbReference>
<dbReference type="GO" id="GO:0005829">
    <property type="term" value="C:cytosol"/>
    <property type="evidence" value="ECO:0007669"/>
    <property type="project" value="TreeGrafter"/>
</dbReference>
<dbReference type="HAMAP" id="MF_00238">
    <property type="entry name" value="Cytidyl_kinase_type1"/>
    <property type="match status" value="1"/>
</dbReference>
<dbReference type="GO" id="GO:0036431">
    <property type="term" value="F:dCMP kinase activity"/>
    <property type="evidence" value="ECO:0007669"/>
    <property type="project" value="InterPro"/>
</dbReference>
<evidence type="ECO:0000256" key="2">
    <source>
        <dbReference type="ARBA" id="ARBA00022679"/>
    </source>
</evidence>
<feature type="binding site" evidence="8">
    <location>
        <begin position="13"/>
        <end position="21"/>
    </location>
    <ligand>
        <name>ATP</name>
        <dbReference type="ChEBI" id="CHEBI:30616"/>
    </ligand>
</feature>
<dbReference type="Pfam" id="PF02224">
    <property type="entry name" value="Cytidylate_kin"/>
    <property type="match status" value="1"/>
</dbReference>
<dbReference type="Proteomes" id="UP000005273">
    <property type="component" value="Unassembled WGS sequence"/>
</dbReference>
<dbReference type="GO" id="GO:0005524">
    <property type="term" value="F:ATP binding"/>
    <property type="evidence" value="ECO:0007669"/>
    <property type="project" value="UniProtKB-UniRule"/>
</dbReference>
<evidence type="ECO:0000256" key="6">
    <source>
        <dbReference type="ARBA" id="ARBA00047615"/>
    </source>
</evidence>
<dbReference type="GO" id="GO:0036430">
    <property type="term" value="F:CMP kinase activity"/>
    <property type="evidence" value="ECO:0007669"/>
    <property type="project" value="RHEA"/>
</dbReference>
<gene>
    <name evidence="8" type="primary">cmk</name>
    <name evidence="10" type="ORF">HMPREF1705_03504</name>
</gene>
<keyword evidence="5 8" id="KW-0067">ATP-binding</keyword>
<dbReference type="AlphaFoldDB" id="A0A0T5XCZ3"/>
<evidence type="ECO:0000256" key="5">
    <source>
        <dbReference type="ARBA" id="ARBA00022840"/>
    </source>
</evidence>
<dbReference type="SUPFAM" id="SSF52540">
    <property type="entry name" value="P-loop containing nucleoside triphosphate hydrolases"/>
    <property type="match status" value="1"/>
</dbReference>
<comment type="similarity">
    <text evidence="1 8">Belongs to the cytidylate kinase family. Type 1 subfamily.</text>
</comment>